<evidence type="ECO:0000313" key="1">
    <source>
        <dbReference type="EMBL" id="KKK96331.1"/>
    </source>
</evidence>
<name>A0A0F9CI19_9ZZZZ</name>
<dbReference type="EMBL" id="LAZR01046533">
    <property type="protein sequence ID" value="KKK96331.1"/>
    <property type="molecule type" value="Genomic_DNA"/>
</dbReference>
<organism evidence="1">
    <name type="scientific">marine sediment metagenome</name>
    <dbReference type="NCBI Taxonomy" id="412755"/>
    <lineage>
        <taxon>unclassified sequences</taxon>
        <taxon>metagenomes</taxon>
        <taxon>ecological metagenomes</taxon>
    </lineage>
</organism>
<gene>
    <name evidence="1" type="ORF">LCGC14_2663840</name>
</gene>
<reference evidence="1" key="1">
    <citation type="journal article" date="2015" name="Nature">
        <title>Complex archaea that bridge the gap between prokaryotes and eukaryotes.</title>
        <authorList>
            <person name="Spang A."/>
            <person name="Saw J.H."/>
            <person name="Jorgensen S.L."/>
            <person name="Zaremba-Niedzwiedzka K."/>
            <person name="Martijn J."/>
            <person name="Lind A.E."/>
            <person name="van Eijk R."/>
            <person name="Schleper C."/>
            <person name="Guy L."/>
            <person name="Ettema T.J."/>
        </authorList>
    </citation>
    <scope>NUCLEOTIDE SEQUENCE</scope>
</reference>
<dbReference type="AlphaFoldDB" id="A0A0F9CI19"/>
<accession>A0A0F9CI19</accession>
<comment type="caution">
    <text evidence="1">The sequence shown here is derived from an EMBL/GenBank/DDBJ whole genome shotgun (WGS) entry which is preliminary data.</text>
</comment>
<proteinExistence type="predicted"/>
<protein>
    <submittedName>
        <fullName evidence="1">Uncharacterized protein</fullName>
    </submittedName>
</protein>
<sequence length="65" mass="7677">MENVTLVRNNKEVHQLMEICLEVYNSKGTKYNSKTFEQGVLETIDWLFNSKTKYPMNGEEDDEDE</sequence>